<dbReference type="PANTHER" id="PTHR35546">
    <property type="entry name" value="F-BOX PROTEIN INTERACTION DOMAIN PROTEIN-RELATED"/>
    <property type="match status" value="1"/>
</dbReference>
<dbReference type="InterPro" id="IPR013187">
    <property type="entry name" value="F-box-assoc_dom_typ3"/>
</dbReference>
<reference evidence="3" key="1">
    <citation type="journal article" date="2019" name="Gigascience">
        <title>De novo genome assembly of the endangered Acer yangbiense, a plant species with extremely small populations endemic to Yunnan Province, China.</title>
        <authorList>
            <person name="Yang J."/>
            <person name="Wariss H.M."/>
            <person name="Tao L."/>
            <person name="Zhang R."/>
            <person name="Yun Q."/>
            <person name="Hollingsworth P."/>
            <person name="Dao Z."/>
            <person name="Luo G."/>
            <person name="Guo H."/>
            <person name="Ma Y."/>
            <person name="Sun W."/>
        </authorList>
    </citation>
    <scope>NUCLEOTIDE SEQUENCE [LARGE SCALE GENOMIC DNA]</scope>
    <source>
        <strain evidence="3">cv. Malutang</strain>
    </source>
</reference>
<dbReference type="InterPro" id="IPR017451">
    <property type="entry name" value="F-box-assoc_interact_dom"/>
</dbReference>
<accession>A0A5C7IMT4</accession>
<sequence length="314" mass="36528">MEDYDLFDGAAAVDLGGGFWLPEEEILASPEAVEELSNSGGNEHTDNYCVYNPTTRQCLILPPFPVNEVFNDIYGVNLAYDPSKSPHYKVICVRGYENSEEGYFQIEIYSSKIGFWRKSRFSGIFTAHYETKFGIGMFWNGALHWISPWDGSLYFDVDEEKVHDLPMPAIHANYRRSFRYFGESRDHLHLIEIYGPCTALFNVYEMERNYSGWIVKYRVDLLAVAAAFPEMVRSHPIDRRKYGFSMLSIVREEEDEDSYLVVHIPNKAIRYNFKDKYFEKVHEFAPVGIEIEVESTLEYRCSHAFQYTESLAYV</sequence>
<dbReference type="EMBL" id="VAHF01000002">
    <property type="protein sequence ID" value="TXG70571.1"/>
    <property type="molecule type" value="Genomic_DNA"/>
</dbReference>
<dbReference type="AlphaFoldDB" id="A0A5C7IMT4"/>
<proteinExistence type="predicted"/>
<evidence type="ECO:0000313" key="3">
    <source>
        <dbReference type="Proteomes" id="UP000323000"/>
    </source>
</evidence>
<organism evidence="2 3">
    <name type="scientific">Acer yangbiense</name>
    <dbReference type="NCBI Taxonomy" id="1000413"/>
    <lineage>
        <taxon>Eukaryota</taxon>
        <taxon>Viridiplantae</taxon>
        <taxon>Streptophyta</taxon>
        <taxon>Embryophyta</taxon>
        <taxon>Tracheophyta</taxon>
        <taxon>Spermatophyta</taxon>
        <taxon>Magnoliopsida</taxon>
        <taxon>eudicotyledons</taxon>
        <taxon>Gunneridae</taxon>
        <taxon>Pentapetalae</taxon>
        <taxon>rosids</taxon>
        <taxon>malvids</taxon>
        <taxon>Sapindales</taxon>
        <taxon>Sapindaceae</taxon>
        <taxon>Hippocastanoideae</taxon>
        <taxon>Acereae</taxon>
        <taxon>Acer</taxon>
    </lineage>
</organism>
<feature type="domain" description="F-box associated beta-propeller type 3" evidence="1">
    <location>
        <begin position="45"/>
        <end position="169"/>
    </location>
</feature>
<evidence type="ECO:0000259" key="1">
    <source>
        <dbReference type="Pfam" id="PF08268"/>
    </source>
</evidence>
<dbReference type="OrthoDB" id="605328at2759"/>
<keyword evidence="3" id="KW-1185">Reference proteome</keyword>
<dbReference type="InterPro" id="IPR055290">
    <property type="entry name" value="At3g26010-like"/>
</dbReference>
<evidence type="ECO:0000313" key="2">
    <source>
        <dbReference type="EMBL" id="TXG70571.1"/>
    </source>
</evidence>
<dbReference type="NCBIfam" id="TIGR01640">
    <property type="entry name" value="F_box_assoc_1"/>
    <property type="match status" value="1"/>
</dbReference>
<gene>
    <name evidence="2" type="ORF">EZV62_005506</name>
</gene>
<dbReference type="Proteomes" id="UP000323000">
    <property type="component" value="Chromosome 2"/>
</dbReference>
<name>A0A5C7IMT4_9ROSI</name>
<dbReference type="Pfam" id="PF08268">
    <property type="entry name" value="FBA_3"/>
    <property type="match status" value="1"/>
</dbReference>
<protein>
    <recommendedName>
        <fullName evidence="1">F-box associated beta-propeller type 3 domain-containing protein</fullName>
    </recommendedName>
</protein>
<comment type="caution">
    <text evidence="2">The sequence shown here is derived from an EMBL/GenBank/DDBJ whole genome shotgun (WGS) entry which is preliminary data.</text>
</comment>
<dbReference type="PANTHER" id="PTHR35546:SF115">
    <property type="entry name" value="F-BOX DOMAIN-CONTAINING PROTEIN"/>
    <property type="match status" value="1"/>
</dbReference>